<sequence>MPKKETVPEGAKTESPLPGTLGLFALLGLYFAAQLWILPAMGVAT</sequence>
<organism evidence="2 3">
    <name type="scientific">Roseibacillus ishigakijimensis</name>
    <dbReference type="NCBI Taxonomy" id="454146"/>
    <lineage>
        <taxon>Bacteria</taxon>
        <taxon>Pseudomonadati</taxon>
        <taxon>Verrucomicrobiota</taxon>
        <taxon>Verrucomicrobiia</taxon>
        <taxon>Verrucomicrobiales</taxon>
        <taxon>Verrucomicrobiaceae</taxon>
        <taxon>Roseibacillus</taxon>
    </lineage>
</organism>
<keyword evidence="1" id="KW-0472">Membrane</keyword>
<protein>
    <submittedName>
        <fullName evidence="2">Uncharacterized protein</fullName>
    </submittedName>
</protein>
<accession>A0A934VN55</accession>
<dbReference type="RefSeq" id="WP_200392199.1">
    <property type="nucleotide sequence ID" value="NZ_JAENIO010000031.1"/>
</dbReference>
<evidence type="ECO:0000256" key="1">
    <source>
        <dbReference type="SAM" id="Phobius"/>
    </source>
</evidence>
<comment type="caution">
    <text evidence="2">The sequence shown here is derived from an EMBL/GenBank/DDBJ whole genome shotgun (WGS) entry which is preliminary data.</text>
</comment>
<keyword evidence="3" id="KW-1185">Reference proteome</keyword>
<name>A0A934VN55_9BACT</name>
<gene>
    <name evidence="2" type="ORF">JIN78_11900</name>
</gene>
<dbReference type="AlphaFoldDB" id="A0A934VN55"/>
<proteinExistence type="predicted"/>
<keyword evidence="1" id="KW-1133">Transmembrane helix</keyword>
<evidence type="ECO:0000313" key="2">
    <source>
        <dbReference type="EMBL" id="MBK1834766.1"/>
    </source>
</evidence>
<evidence type="ECO:0000313" key="3">
    <source>
        <dbReference type="Proteomes" id="UP000604083"/>
    </source>
</evidence>
<keyword evidence="1" id="KW-0812">Transmembrane</keyword>
<feature type="transmembrane region" description="Helical" evidence="1">
    <location>
        <begin position="20"/>
        <end position="44"/>
    </location>
</feature>
<dbReference type="Proteomes" id="UP000604083">
    <property type="component" value="Unassembled WGS sequence"/>
</dbReference>
<reference evidence="2" key="1">
    <citation type="submission" date="2021-01" db="EMBL/GenBank/DDBJ databases">
        <title>Modified the classification status of verrucomicrobia.</title>
        <authorList>
            <person name="Feng X."/>
        </authorList>
    </citation>
    <scope>NUCLEOTIDE SEQUENCE</scope>
    <source>
        <strain evidence="2">KCTC 12986</strain>
    </source>
</reference>
<dbReference type="EMBL" id="JAENIO010000031">
    <property type="protein sequence ID" value="MBK1834766.1"/>
    <property type="molecule type" value="Genomic_DNA"/>
</dbReference>